<accession>A0ABS5YPW1</accession>
<dbReference type="SUPFAM" id="SSF53474">
    <property type="entry name" value="alpha/beta-Hydrolases"/>
    <property type="match status" value="1"/>
</dbReference>
<dbReference type="GO" id="GO:0016787">
    <property type="term" value="F:hydrolase activity"/>
    <property type="evidence" value="ECO:0007669"/>
    <property type="project" value="UniProtKB-KW"/>
</dbReference>
<gene>
    <name evidence="1" type="ORF">KOI35_18400</name>
</gene>
<organism evidence="1 2">
    <name type="scientific">Paractinoplanes bogorensis</name>
    <dbReference type="NCBI Taxonomy" id="1610840"/>
    <lineage>
        <taxon>Bacteria</taxon>
        <taxon>Bacillati</taxon>
        <taxon>Actinomycetota</taxon>
        <taxon>Actinomycetes</taxon>
        <taxon>Micromonosporales</taxon>
        <taxon>Micromonosporaceae</taxon>
        <taxon>Paractinoplanes</taxon>
    </lineage>
</organism>
<comment type="caution">
    <text evidence="1">The sequence shown here is derived from an EMBL/GenBank/DDBJ whole genome shotgun (WGS) entry which is preliminary data.</text>
</comment>
<evidence type="ECO:0000313" key="2">
    <source>
        <dbReference type="Proteomes" id="UP001519654"/>
    </source>
</evidence>
<dbReference type="Gene3D" id="3.40.50.1820">
    <property type="entry name" value="alpha/beta hydrolase"/>
    <property type="match status" value="1"/>
</dbReference>
<dbReference type="EMBL" id="JAHKKG010000005">
    <property type="protein sequence ID" value="MBU2665482.1"/>
    <property type="molecule type" value="Genomic_DNA"/>
</dbReference>
<dbReference type="InterPro" id="IPR029058">
    <property type="entry name" value="AB_hydrolase_fold"/>
</dbReference>
<evidence type="ECO:0000313" key="1">
    <source>
        <dbReference type="EMBL" id="MBU2665482.1"/>
    </source>
</evidence>
<sequence length="174" mass="18174">MADAVVVPGGSHGSYAGLLAYAGGVPQFRGATVHRHDWTEAPPAELSESWVCGQVRPVLDRLGGQPLLVGKSLGSFAAGLAAERSLPAVWLTPLLSVPWVPAALERATAPFLLVGGTADKAWDRAAARRLSPYVVEVPAADHGMVVPGPLTDTIAVLARIVVAIDEFLDDIGWP</sequence>
<dbReference type="Proteomes" id="UP001519654">
    <property type="component" value="Unassembled WGS sequence"/>
</dbReference>
<dbReference type="RefSeq" id="WP_215788675.1">
    <property type="nucleotide sequence ID" value="NZ_JAHKKG010000005.1"/>
</dbReference>
<name>A0ABS5YPW1_9ACTN</name>
<proteinExistence type="predicted"/>
<reference evidence="1 2" key="1">
    <citation type="submission" date="2021-06" db="EMBL/GenBank/DDBJ databases">
        <title>Actinoplanes lichenicola sp. nov., and Actinoplanes ovalisporus sp. nov., isolated from lichen in Thailand.</title>
        <authorList>
            <person name="Saeng-In P."/>
            <person name="Kanchanasin P."/>
            <person name="Yuki M."/>
            <person name="Kudo T."/>
            <person name="Ohkuma M."/>
            <person name="Phongsopitanun W."/>
            <person name="Tanasupawat S."/>
        </authorList>
    </citation>
    <scope>NUCLEOTIDE SEQUENCE [LARGE SCALE GENOMIC DNA]</scope>
    <source>
        <strain evidence="1 2">NBRC 110975</strain>
    </source>
</reference>
<keyword evidence="1" id="KW-0378">Hydrolase</keyword>
<protein>
    <submittedName>
        <fullName evidence="1">Alpha/beta hydrolase</fullName>
    </submittedName>
</protein>
<keyword evidence="2" id="KW-1185">Reference proteome</keyword>